<name>A0ABM9E925_9HYPH</name>
<keyword evidence="2" id="KW-1185">Reference proteome</keyword>
<gene>
    <name evidence="1" type="ORF">MES4922_40162</name>
</gene>
<evidence type="ECO:0000313" key="1">
    <source>
        <dbReference type="EMBL" id="CAH2405279.1"/>
    </source>
</evidence>
<proteinExistence type="predicted"/>
<dbReference type="EMBL" id="CAKXZS010000034">
    <property type="protein sequence ID" value="CAH2405279.1"/>
    <property type="molecule type" value="Genomic_DNA"/>
</dbReference>
<sequence length="67" mass="7993">MARRWTSRKYARTWRLLPRRRGYYGHEALTLARMSLLSDGSYENLARIFRPLLLTPLNPLTRIVYPS</sequence>
<protein>
    <submittedName>
        <fullName evidence="1">Uncharacterized protein</fullName>
    </submittedName>
</protein>
<dbReference type="Proteomes" id="UP001152604">
    <property type="component" value="Unassembled WGS sequence"/>
</dbReference>
<accession>A0ABM9E925</accession>
<evidence type="ECO:0000313" key="2">
    <source>
        <dbReference type="Proteomes" id="UP001152604"/>
    </source>
</evidence>
<reference evidence="1" key="1">
    <citation type="submission" date="2022-03" db="EMBL/GenBank/DDBJ databases">
        <authorList>
            <person name="Brunel B."/>
        </authorList>
    </citation>
    <scope>NUCLEOTIDE SEQUENCE</scope>
    <source>
        <strain evidence="1">STM4922sample</strain>
    </source>
</reference>
<organism evidence="1 2">
    <name type="scientific">Mesorhizobium ventifaucium</name>
    <dbReference type="NCBI Taxonomy" id="666020"/>
    <lineage>
        <taxon>Bacteria</taxon>
        <taxon>Pseudomonadati</taxon>
        <taxon>Pseudomonadota</taxon>
        <taxon>Alphaproteobacteria</taxon>
        <taxon>Hyphomicrobiales</taxon>
        <taxon>Phyllobacteriaceae</taxon>
        <taxon>Mesorhizobium</taxon>
    </lineage>
</organism>
<comment type="caution">
    <text evidence="1">The sequence shown here is derived from an EMBL/GenBank/DDBJ whole genome shotgun (WGS) entry which is preliminary data.</text>
</comment>